<gene>
    <name evidence="3" type="ORF">H0H26_10530</name>
</gene>
<keyword evidence="1" id="KW-0732">Signal</keyword>
<sequence>MKKIILFLVFSLVTINIYSQGTTCATATAFCGADINAPSLVFPSATTGTGLADGCLLSAPRPAWFYLKVDRSGPLVYDIIQNRSFDSNGLPTGLQMDVDFAVWGPYASAVGNCSNRVNNCPPCGNNTTSPGNYPRPAPGNLVDCSFDGAAVEHMTIPSATAGQFYLVMVTNYTGGAGFIKLEQRPPILPTSGHTDCDIVCGVSLGPDRKECIENPPKDINITASFASPATGTATIPYQWSLDGVPQPAYDNMQTITVNTPGTWSVKTTRPGGCYQVTSSMVYSNYLIPATQPKDIVLCTSSAPPYIFPSINKNSEILGTLSASDYTITYHTSQAFANNGTAAIPFASLTNYLASSSPVTIYARIEDNISFCYTTKHFDLIVTTAPAGTFTYANPTYCTSIITPQPIIPVGLTSSGIFTTNPSTGLTINGTTGEITPSTSTPGNYTVKYEIAASPSCPLYSTSTTVTIATAQAITINCGITTTSSITFDWTAAIGATGYNISYQVNTNPTVNVGAIGNVLTYLVSGLTPADTVVITVTPTGPLGSCFSSSNKSCVANNCTPPTAAISYSLPSTPSTSFCESDTAPKLVNLNGTGLFAPGNYTANPNTLIINATTGTITPNGSPAANYTITYTIPAASAGCSPVTATTLVTIHALPTITGALNACIGTTTQLTGSGTANTTNPWISSNSAVATVSNTGLVTGVTVGSATITYKNSNGCDVTAIVTINALPTITGTLNACVGTTTQLTGLGTANTTNPWVSDNIAIATVSNTGLVTGVTGGTAIITYTNSNGCATKATVIINALPTITGTLNACVGLTTQLTASGTANATNPWISSNNAIATVSNTGLVTGVSVGSATITYKNSNGCDITAIVTVTLPTITGALNACIGTTTQLTGSGSGTANATNPWISSNSAIATVSNTGLVTGVSVGSATITYKNSNGCDVTAIVTINVLPTITGTLNACIGLTTQLTGSGTANTTNPWVSDNIAIATVSNTGLVTGVTGGTAIITYTNSNGCATKATVTINNPSAPGVITPITYCLNDITNPITATGSNLLWYATVTGGVGSTIAPTPLTTAVGNTNYYVSQTVGTCESPRAVITSNISEPPATIVATPSNYFADLQTITVTVTPAGEYEYQIDNGAFQNSNIFANVSAGLHNITVRNECVSKSTTAYIVDYPRFFTPNGDGYHDTWNIPELKNQANAKVLIFDRFGKLLTEIRPSGSGWNGTFNGKELPSTDYWFVVTYEENGITKEHKSHFSMKR</sequence>
<evidence type="ECO:0000259" key="2">
    <source>
        <dbReference type="PROSITE" id="PS50853"/>
    </source>
</evidence>
<dbReference type="Pfam" id="PF02368">
    <property type="entry name" value="Big_2"/>
    <property type="match status" value="5"/>
</dbReference>
<protein>
    <submittedName>
        <fullName evidence="3">Ig-like domain-containing protein</fullName>
    </submittedName>
</protein>
<dbReference type="Pfam" id="PF13585">
    <property type="entry name" value="CHU_C"/>
    <property type="match status" value="1"/>
</dbReference>
<feature type="signal peptide" evidence="1">
    <location>
        <begin position="1"/>
        <end position="21"/>
    </location>
</feature>
<evidence type="ECO:0000313" key="4">
    <source>
        <dbReference type="Proteomes" id="UP000596329"/>
    </source>
</evidence>
<dbReference type="AlphaFoldDB" id="A0A7U2NF12"/>
<dbReference type="EMBL" id="CP059075">
    <property type="protein sequence ID" value="QRE03327.1"/>
    <property type="molecule type" value="Genomic_DNA"/>
</dbReference>
<name>A0A7U2NF12_FLAPS</name>
<dbReference type="SUPFAM" id="SSF49373">
    <property type="entry name" value="Invasin/intimin cell-adhesion fragments"/>
    <property type="match status" value="5"/>
</dbReference>
<evidence type="ECO:0000313" key="3">
    <source>
        <dbReference type="EMBL" id="QRE03327.1"/>
    </source>
</evidence>
<dbReference type="InterPro" id="IPR026341">
    <property type="entry name" value="T9SS_type_B"/>
</dbReference>
<dbReference type="InterPro" id="IPR003961">
    <property type="entry name" value="FN3_dom"/>
</dbReference>
<feature type="chain" id="PRO_5030877713" evidence="1">
    <location>
        <begin position="22"/>
        <end position="1258"/>
    </location>
</feature>
<dbReference type="SMART" id="SM00635">
    <property type="entry name" value="BID_2"/>
    <property type="match status" value="5"/>
</dbReference>
<dbReference type="RefSeq" id="WP_203095691.1">
    <property type="nucleotide sequence ID" value="NZ_CP059075.1"/>
</dbReference>
<accession>A0A7U2NF12</accession>
<dbReference type="InterPro" id="IPR003343">
    <property type="entry name" value="Big_2"/>
</dbReference>
<feature type="domain" description="Fibronectin type-III" evidence="2">
    <location>
        <begin position="469"/>
        <end position="562"/>
    </location>
</feature>
<dbReference type="InterPro" id="IPR008964">
    <property type="entry name" value="Invasin/intimin_cell_adhesion"/>
</dbReference>
<organism evidence="3 4">
    <name type="scientific">Flavobacterium psychrophilum</name>
    <dbReference type="NCBI Taxonomy" id="96345"/>
    <lineage>
        <taxon>Bacteria</taxon>
        <taxon>Pseudomonadati</taxon>
        <taxon>Bacteroidota</taxon>
        <taxon>Flavobacteriia</taxon>
        <taxon>Flavobacteriales</taxon>
        <taxon>Flavobacteriaceae</taxon>
        <taxon>Flavobacterium</taxon>
    </lineage>
</organism>
<evidence type="ECO:0000256" key="1">
    <source>
        <dbReference type="SAM" id="SignalP"/>
    </source>
</evidence>
<proteinExistence type="predicted"/>
<dbReference type="PROSITE" id="PS50853">
    <property type="entry name" value="FN3"/>
    <property type="match status" value="1"/>
</dbReference>
<dbReference type="NCBIfam" id="TIGR04131">
    <property type="entry name" value="Bac_Flav_CTERM"/>
    <property type="match status" value="1"/>
</dbReference>
<reference evidence="3 4" key="1">
    <citation type="submission" date="2020-07" db="EMBL/GenBank/DDBJ databases">
        <title>Genomic characterization of Flavobacterium psychrophilum strains.</title>
        <authorList>
            <person name="Castillo D."/>
            <person name="Jorgensen J."/>
            <person name="Middelboe M."/>
        </authorList>
    </citation>
    <scope>NUCLEOTIDE SEQUENCE [LARGE SCALE GENOMIC DNA]</scope>
    <source>
        <strain evidence="3 4">FPS-R7</strain>
    </source>
</reference>
<dbReference type="Proteomes" id="UP000596329">
    <property type="component" value="Chromosome"/>
</dbReference>
<dbReference type="Gene3D" id="2.60.40.1080">
    <property type="match status" value="5"/>
</dbReference>